<evidence type="ECO:0000313" key="2">
    <source>
        <dbReference type="EMBL" id="KFA89191.1"/>
    </source>
</evidence>
<comment type="caution">
    <text evidence="2">The sequence shown here is derived from an EMBL/GenBank/DDBJ whole genome shotgun (WGS) entry which is preliminary data.</text>
</comment>
<dbReference type="InterPro" id="IPR010390">
    <property type="entry name" value="ABC-2_transporter-like"/>
</dbReference>
<protein>
    <submittedName>
        <fullName evidence="2">ABC transporter permease</fullName>
    </submittedName>
</protein>
<name>A0A084SL56_9BACT</name>
<dbReference type="Pfam" id="PF06182">
    <property type="entry name" value="ABC2_membrane_6"/>
    <property type="match status" value="1"/>
</dbReference>
<feature type="transmembrane region" description="Helical" evidence="1">
    <location>
        <begin position="178"/>
        <end position="195"/>
    </location>
</feature>
<dbReference type="AlphaFoldDB" id="A0A084SL56"/>
<feature type="transmembrane region" description="Helical" evidence="1">
    <location>
        <begin position="65"/>
        <end position="84"/>
    </location>
</feature>
<sequence length="267" mass="30017">MSARSTLRALPTLLRIGVSEAVAYRAEMFVWVLSTTMPLIMMALWTAVAREAPVGPYGSQDFVRYFLAAFVVRQLTGAWAAWMINYEVRQGTLAMRLLRPISPLWSYAAENIGAMPMRLFVVVPVAIFAVSTVGWKSVPETAWGWVFFLVSLFGAWLITFLVNVAIGTLSLYMESSTKLMDVWLALFFVCSGYLYPVDLFPPVWRTLIDWLPFRYQIGLPVELMTNAHGFGDALALLGRQWLWVGLLLVISLGLWNRGLKRFAAFGG</sequence>
<keyword evidence="1" id="KW-0472">Membrane</keyword>
<keyword evidence="1" id="KW-1133">Transmembrane helix</keyword>
<keyword evidence="1" id="KW-0812">Transmembrane</keyword>
<dbReference type="Proteomes" id="UP000028547">
    <property type="component" value="Unassembled WGS sequence"/>
</dbReference>
<proteinExistence type="predicted"/>
<evidence type="ECO:0000313" key="3">
    <source>
        <dbReference type="Proteomes" id="UP000028547"/>
    </source>
</evidence>
<reference evidence="2 3" key="1">
    <citation type="submission" date="2014-07" db="EMBL/GenBank/DDBJ databases">
        <title>Draft Genome Sequence of Gephyronic Acid Producer, Cystobacter violaceus Strain Cb vi76.</title>
        <authorList>
            <person name="Stevens D.C."/>
            <person name="Young J."/>
            <person name="Carmichael R."/>
            <person name="Tan J."/>
            <person name="Taylor R.E."/>
        </authorList>
    </citation>
    <scope>NUCLEOTIDE SEQUENCE [LARGE SCALE GENOMIC DNA]</scope>
    <source>
        <strain evidence="2 3">Cb vi76</strain>
    </source>
</reference>
<gene>
    <name evidence="2" type="ORF">Q664_36275</name>
</gene>
<dbReference type="PANTHER" id="PTHR36832:SF1">
    <property type="entry name" value="SLR1174 PROTEIN"/>
    <property type="match status" value="1"/>
</dbReference>
<feature type="transmembrane region" description="Helical" evidence="1">
    <location>
        <begin position="21"/>
        <end position="45"/>
    </location>
</feature>
<organism evidence="2 3">
    <name type="scientific">Archangium violaceum Cb vi76</name>
    <dbReference type="NCBI Taxonomy" id="1406225"/>
    <lineage>
        <taxon>Bacteria</taxon>
        <taxon>Pseudomonadati</taxon>
        <taxon>Myxococcota</taxon>
        <taxon>Myxococcia</taxon>
        <taxon>Myxococcales</taxon>
        <taxon>Cystobacterineae</taxon>
        <taxon>Archangiaceae</taxon>
        <taxon>Archangium</taxon>
    </lineage>
</organism>
<feature type="transmembrane region" description="Helical" evidence="1">
    <location>
        <begin position="104"/>
        <end position="130"/>
    </location>
</feature>
<dbReference type="EMBL" id="JPMI01000257">
    <property type="protein sequence ID" value="KFA89191.1"/>
    <property type="molecule type" value="Genomic_DNA"/>
</dbReference>
<dbReference type="RefSeq" id="WP_043406022.1">
    <property type="nucleotide sequence ID" value="NZ_JPMI01000257.1"/>
</dbReference>
<dbReference type="PANTHER" id="PTHR36832">
    <property type="entry name" value="SLR1174 PROTEIN-RELATED"/>
    <property type="match status" value="1"/>
</dbReference>
<feature type="transmembrane region" description="Helical" evidence="1">
    <location>
        <begin position="142"/>
        <end position="166"/>
    </location>
</feature>
<accession>A0A084SL56</accession>
<feature type="transmembrane region" description="Helical" evidence="1">
    <location>
        <begin position="241"/>
        <end position="259"/>
    </location>
</feature>
<evidence type="ECO:0000256" key="1">
    <source>
        <dbReference type="SAM" id="Phobius"/>
    </source>
</evidence>